<name>A0AAI9AJ17_9BACT</name>
<evidence type="ECO:0000313" key="1">
    <source>
        <dbReference type="EMBL" id="EDM24526.1"/>
    </source>
</evidence>
<evidence type="ECO:0000313" key="4">
    <source>
        <dbReference type="Proteomes" id="UP000306825"/>
    </source>
</evidence>
<dbReference type="Proteomes" id="UP000306825">
    <property type="component" value="Chromosome"/>
</dbReference>
<keyword evidence="4" id="KW-1185">Reference proteome</keyword>
<organism evidence="1 3">
    <name type="scientific">Caminibacter mediatlanticus TB-2</name>
    <dbReference type="NCBI Taxonomy" id="391592"/>
    <lineage>
        <taxon>Bacteria</taxon>
        <taxon>Pseudomonadati</taxon>
        <taxon>Campylobacterota</taxon>
        <taxon>Epsilonproteobacteria</taxon>
        <taxon>Nautiliales</taxon>
        <taxon>Nautiliaceae</taxon>
        <taxon>Caminibacter</taxon>
    </lineage>
</organism>
<dbReference type="EMBL" id="ABCJ01000001">
    <property type="protein sequence ID" value="EDM24526.1"/>
    <property type="molecule type" value="Genomic_DNA"/>
</dbReference>
<reference evidence="2 4" key="2">
    <citation type="submission" date="2019-05" db="EMBL/GenBank/DDBJ databases">
        <title>A comparative analysis of the Nautiliaceae.</title>
        <authorList>
            <person name="Grosche A."/>
            <person name="Smedile F."/>
            <person name="Vetriani C."/>
        </authorList>
    </citation>
    <scope>NUCLEOTIDE SEQUENCE [LARGE SCALE GENOMIC DNA]</scope>
    <source>
        <strain evidence="2 4">TB-2</strain>
    </source>
</reference>
<dbReference type="Proteomes" id="UP000003288">
    <property type="component" value="Unassembled WGS sequence"/>
</dbReference>
<gene>
    <name evidence="1" type="primary">prfB</name>
    <name evidence="1" type="ORF">CMTB2_03383</name>
    <name evidence="2" type="ORF">FE773_08190</name>
</gene>
<dbReference type="RefSeq" id="WP_007473541.1">
    <property type="nucleotide sequence ID" value="NZ_ABCJ01000001.1"/>
</dbReference>
<dbReference type="EMBL" id="CP040463">
    <property type="protein sequence ID" value="QCT95171.1"/>
    <property type="molecule type" value="Genomic_DNA"/>
</dbReference>
<reference evidence="1 3" key="1">
    <citation type="journal article" date="2011" name="Stand. Genomic Sci.">
        <title>Draft genome sequence of Caminibacter mediatlanticus strain TB-2, an epsilonproteobacterium isolated from a deep-sea hydrothermal vent.</title>
        <authorList>
            <person name="Giovannelli D."/>
            <person name="Ferriera S."/>
            <person name="Johnson J."/>
            <person name="Kravitz S."/>
            <person name="Perez-Rodriguez I."/>
            <person name="Ricci J."/>
            <person name="O'Brien C."/>
            <person name="Voordeckers J.W."/>
            <person name="Bini E."/>
            <person name="Vetriani C."/>
        </authorList>
    </citation>
    <scope>NUCLEOTIDE SEQUENCE [LARGE SCALE GENOMIC DNA]</scope>
    <source>
        <strain evidence="1 3">TB-2</strain>
    </source>
</reference>
<dbReference type="AlphaFoldDB" id="A0AAI9AJ17"/>
<accession>A0AAI9AJ17</accession>
<evidence type="ECO:0000313" key="3">
    <source>
        <dbReference type="Proteomes" id="UP000003288"/>
    </source>
</evidence>
<protein>
    <submittedName>
        <fullName evidence="1">Peptide chain release factor 2</fullName>
    </submittedName>
</protein>
<sequence>MKKIIFLIPFFLYASIYENFLLKKYSVVCSPKNINTNDEKLLSIVGISCVKSDKLYLLPLIINKLKKTKTGRTNSVYFATILLQKKLLYAFLFDKYPIDSFSFPKGDYILSVVFDNLKSGNYKKIDDKYIINLKNEIIYFYKKDDKMIIDEYKNGKLKSRWFR</sequence>
<proteinExistence type="predicted"/>
<evidence type="ECO:0000313" key="2">
    <source>
        <dbReference type="EMBL" id="QCT95171.1"/>
    </source>
</evidence>